<dbReference type="InterPro" id="IPR048411">
    <property type="entry name" value="Htt_N_HEAT_rpt-1"/>
</dbReference>
<reference evidence="1" key="1">
    <citation type="journal article" date="2023" name="Insect Mol. Biol.">
        <title>Genome sequencing provides insights into the evolution of gene families encoding plant cell wall-degrading enzymes in longhorned beetles.</title>
        <authorList>
            <person name="Shin N.R."/>
            <person name="Okamura Y."/>
            <person name="Kirsch R."/>
            <person name="Pauchet Y."/>
        </authorList>
    </citation>
    <scope>NUCLEOTIDE SEQUENCE</scope>
    <source>
        <strain evidence="1">MMC_N1</strain>
    </source>
</reference>
<dbReference type="InterPro" id="IPR028426">
    <property type="entry name" value="Huntingtin_fam"/>
</dbReference>
<sequence>MTSEECLNRIIRAANDRHIGKIQIELHKEIKRNGEARPLRTALWFFSILAHNIRPHKGKPYVVNMFPSIIKIAERNEESIHETLAMSLPKIMAALGCFSSENEIKVLLKAFLANVLLNRQLFEEQHPLVFSVFV</sequence>
<dbReference type="PANTHER" id="PTHR10170">
    <property type="entry name" value="HUNTINGTON DISEASE PROTEIN"/>
    <property type="match status" value="1"/>
</dbReference>
<evidence type="ECO:0000313" key="2">
    <source>
        <dbReference type="Proteomes" id="UP001162164"/>
    </source>
</evidence>
<evidence type="ECO:0000313" key="1">
    <source>
        <dbReference type="EMBL" id="KAJ8971468.1"/>
    </source>
</evidence>
<dbReference type="Proteomes" id="UP001162164">
    <property type="component" value="Unassembled WGS sequence"/>
</dbReference>
<dbReference type="Pfam" id="PF20926">
    <property type="entry name" value="Htt_N-HEAT_1"/>
    <property type="match status" value="1"/>
</dbReference>
<dbReference type="PANTHER" id="PTHR10170:SF10">
    <property type="entry name" value="HUNTINGTIN"/>
    <property type="match status" value="1"/>
</dbReference>
<gene>
    <name evidence="1" type="ORF">NQ317_001243</name>
</gene>
<name>A0ABQ9J2F0_9CUCU</name>
<dbReference type="EMBL" id="JAPWTJ010001480">
    <property type="protein sequence ID" value="KAJ8971468.1"/>
    <property type="molecule type" value="Genomic_DNA"/>
</dbReference>
<protein>
    <submittedName>
        <fullName evidence="1">Uncharacterized protein</fullName>
    </submittedName>
</protein>
<comment type="caution">
    <text evidence="1">The sequence shown here is derived from an EMBL/GenBank/DDBJ whole genome shotgun (WGS) entry which is preliminary data.</text>
</comment>
<accession>A0ABQ9J2F0</accession>
<organism evidence="1 2">
    <name type="scientific">Molorchus minor</name>
    <dbReference type="NCBI Taxonomy" id="1323400"/>
    <lineage>
        <taxon>Eukaryota</taxon>
        <taxon>Metazoa</taxon>
        <taxon>Ecdysozoa</taxon>
        <taxon>Arthropoda</taxon>
        <taxon>Hexapoda</taxon>
        <taxon>Insecta</taxon>
        <taxon>Pterygota</taxon>
        <taxon>Neoptera</taxon>
        <taxon>Endopterygota</taxon>
        <taxon>Coleoptera</taxon>
        <taxon>Polyphaga</taxon>
        <taxon>Cucujiformia</taxon>
        <taxon>Chrysomeloidea</taxon>
        <taxon>Cerambycidae</taxon>
        <taxon>Lamiinae</taxon>
        <taxon>Monochamini</taxon>
        <taxon>Molorchus</taxon>
    </lineage>
</organism>
<proteinExistence type="predicted"/>
<keyword evidence="2" id="KW-1185">Reference proteome</keyword>